<gene>
    <name evidence="2" type="ORF">HY618_03080</name>
</gene>
<sequence>MDLRVPGRAWPQPPQGEGGGARPRERPWRAAGPAEPFVLDLEPIVEGIPLPRPPSPGAGGGGLPHRGRLIDIRI</sequence>
<protein>
    <submittedName>
        <fullName evidence="2">Uncharacterized protein</fullName>
    </submittedName>
</protein>
<name>A0A932ZTM7_UNCTE</name>
<proteinExistence type="predicted"/>
<organism evidence="2 3">
    <name type="scientific">Tectimicrobiota bacterium</name>
    <dbReference type="NCBI Taxonomy" id="2528274"/>
    <lineage>
        <taxon>Bacteria</taxon>
        <taxon>Pseudomonadati</taxon>
        <taxon>Nitrospinota/Tectimicrobiota group</taxon>
        <taxon>Candidatus Tectimicrobiota</taxon>
    </lineage>
</organism>
<dbReference type="AlphaFoldDB" id="A0A932ZTM7"/>
<evidence type="ECO:0000256" key="1">
    <source>
        <dbReference type="SAM" id="MobiDB-lite"/>
    </source>
</evidence>
<dbReference type="Proteomes" id="UP000752292">
    <property type="component" value="Unassembled WGS sequence"/>
</dbReference>
<feature type="region of interest" description="Disordered" evidence="1">
    <location>
        <begin position="1"/>
        <end position="32"/>
    </location>
</feature>
<feature type="region of interest" description="Disordered" evidence="1">
    <location>
        <begin position="46"/>
        <end position="74"/>
    </location>
</feature>
<evidence type="ECO:0000313" key="2">
    <source>
        <dbReference type="EMBL" id="MBI4251418.1"/>
    </source>
</evidence>
<dbReference type="EMBL" id="JACQRX010000139">
    <property type="protein sequence ID" value="MBI4251418.1"/>
    <property type="molecule type" value="Genomic_DNA"/>
</dbReference>
<accession>A0A932ZTM7</accession>
<reference evidence="2" key="1">
    <citation type="submission" date="2020-07" db="EMBL/GenBank/DDBJ databases">
        <title>Huge and variable diversity of episymbiotic CPR bacteria and DPANN archaea in groundwater ecosystems.</title>
        <authorList>
            <person name="He C.Y."/>
            <person name="Keren R."/>
            <person name="Whittaker M."/>
            <person name="Farag I.F."/>
            <person name="Doudna J."/>
            <person name="Cate J.H.D."/>
            <person name="Banfield J.F."/>
        </authorList>
    </citation>
    <scope>NUCLEOTIDE SEQUENCE</scope>
    <source>
        <strain evidence="2">NC_groundwater_1370_Ag_S-0.2um_69_93</strain>
    </source>
</reference>
<evidence type="ECO:0000313" key="3">
    <source>
        <dbReference type="Proteomes" id="UP000752292"/>
    </source>
</evidence>
<comment type="caution">
    <text evidence="2">The sequence shown here is derived from an EMBL/GenBank/DDBJ whole genome shotgun (WGS) entry which is preliminary data.</text>
</comment>